<reference evidence="5" key="1">
    <citation type="journal article" date="2019" name="Int. J. Syst. Evol. Microbiol.">
        <title>The Global Catalogue of Microorganisms (GCM) 10K type strain sequencing project: providing services to taxonomists for standard genome sequencing and annotation.</title>
        <authorList>
            <consortium name="The Broad Institute Genomics Platform"/>
            <consortium name="The Broad Institute Genome Sequencing Center for Infectious Disease"/>
            <person name="Wu L."/>
            <person name="Ma J."/>
        </authorList>
    </citation>
    <scope>NUCLEOTIDE SEQUENCE [LARGE SCALE GENOMIC DNA]</scope>
    <source>
        <strain evidence="5">CGMCC 1.3685</strain>
    </source>
</reference>
<evidence type="ECO:0000313" key="4">
    <source>
        <dbReference type="EMBL" id="GGJ61941.1"/>
    </source>
</evidence>
<dbReference type="InterPro" id="IPR004276">
    <property type="entry name" value="GlycoTrans_28_N"/>
</dbReference>
<dbReference type="InterPro" id="IPR050426">
    <property type="entry name" value="Glycosyltransferase_28"/>
</dbReference>
<feature type="compositionally biased region" description="Basic and acidic residues" evidence="1">
    <location>
        <begin position="187"/>
        <end position="196"/>
    </location>
</feature>
<dbReference type="Proteomes" id="UP000606115">
    <property type="component" value="Unassembled WGS sequence"/>
</dbReference>
<dbReference type="GeneID" id="303304454"/>
<dbReference type="InterPro" id="IPR002213">
    <property type="entry name" value="UDP_glucos_trans"/>
</dbReference>
<feature type="domain" description="Glycosyltransferase family 28 N-terminal" evidence="2">
    <location>
        <begin position="3"/>
        <end position="133"/>
    </location>
</feature>
<sequence>MRVLMITPGTRGDVAPMAGLAAKLGTHGFEVSIAANMEYAPLVTHAGATFHELPGSMDELVNPAAPGQKAGAKKLRWYMRELQAYFESAATGTLRAAEQGAEVIMANSVAPFAYDVAEALQIPVIGAHLQPSVPSGAYAPMVLGTARNFGAVGNKLLGSLIGASKAPYDPPVNRLRSELGLPPRSRPASERQRRSKDAPILHGFSPLLVPRPKDWRPAMSTCGYWWPQHDSDWTAPTELLDFLADGPPPVYLGFGSTAAMDADFMHEVATRSDRRFILQGAPGINEPNILGIGGTDHQWLFPQMAAVIHHAGAGTTASGLRAGVPTISVPIFTDQPFWAARVHALGAGVEPIKYKELSVERLLAAIDQTLATDKYAVRAAHLAKQLEAEEDSSLPVIRALHQLTTAR</sequence>
<dbReference type="Pfam" id="PF06722">
    <property type="entry name" value="EryCIII-like_C"/>
    <property type="match status" value="1"/>
</dbReference>
<dbReference type="Pfam" id="PF03033">
    <property type="entry name" value="Glyco_transf_28"/>
    <property type="match status" value="1"/>
</dbReference>
<dbReference type="GO" id="GO:0016740">
    <property type="term" value="F:transferase activity"/>
    <property type="evidence" value="ECO:0007669"/>
    <property type="project" value="UniProtKB-KW"/>
</dbReference>
<dbReference type="Gene3D" id="3.40.50.2000">
    <property type="entry name" value="Glycogen Phosphorylase B"/>
    <property type="match status" value="2"/>
</dbReference>
<evidence type="ECO:0000256" key="1">
    <source>
        <dbReference type="SAM" id="MobiDB-lite"/>
    </source>
</evidence>
<feature type="domain" description="Erythromycin biosynthesis protein CIII-like C-terminal" evidence="3">
    <location>
        <begin position="300"/>
        <end position="388"/>
    </location>
</feature>
<feature type="region of interest" description="Disordered" evidence="1">
    <location>
        <begin position="172"/>
        <end position="196"/>
    </location>
</feature>
<dbReference type="SUPFAM" id="SSF53756">
    <property type="entry name" value="UDP-Glycosyltransferase/glycogen phosphorylase"/>
    <property type="match status" value="1"/>
</dbReference>
<evidence type="ECO:0000313" key="5">
    <source>
        <dbReference type="Proteomes" id="UP000606115"/>
    </source>
</evidence>
<evidence type="ECO:0000259" key="2">
    <source>
        <dbReference type="Pfam" id="PF03033"/>
    </source>
</evidence>
<organism evidence="4 5">
    <name type="scientific">Glutamicibacter ardleyensis</name>
    <dbReference type="NCBI Taxonomy" id="225894"/>
    <lineage>
        <taxon>Bacteria</taxon>
        <taxon>Bacillati</taxon>
        <taxon>Actinomycetota</taxon>
        <taxon>Actinomycetes</taxon>
        <taxon>Micrococcales</taxon>
        <taxon>Micrococcaceae</taxon>
        <taxon>Glutamicibacter</taxon>
    </lineage>
</organism>
<dbReference type="RefSeq" id="WP_188685588.1">
    <property type="nucleotide sequence ID" value="NZ_BMKX01000004.1"/>
</dbReference>
<keyword evidence="5" id="KW-1185">Reference proteome</keyword>
<evidence type="ECO:0000259" key="3">
    <source>
        <dbReference type="Pfam" id="PF06722"/>
    </source>
</evidence>
<dbReference type="CDD" id="cd03784">
    <property type="entry name" value="GT1_Gtf-like"/>
    <property type="match status" value="1"/>
</dbReference>
<accession>A0ABQ2DLQ0</accession>
<dbReference type="EMBL" id="BMKX01000004">
    <property type="protein sequence ID" value="GGJ61941.1"/>
    <property type="molecule type" value="Genomic_DNA"/>
</dbReference>
<protein>
    <submittedName>
        <fullName evidence="4">Glycosyl transferase</fullName>
    </submittedName>
</protein>
<proteinExistence type="predicted"/>
<dbReference type="PANTHER" id="PTHR48050">
    <property type="entry name" value="STEROL 3-BETA-GLUCOSYLTRANSFERASE"/>
    <property type="match status" value="1"/>
</dbReference>
<keyword evidence="4" id="KW-0808">Transferase</keyword>
<gene>
    <name evidence="4" type="ORF">GCM10007173_20980</name>
</gene>
<dbReference type="InterPro" id="IPR010610">
    <property type="entry name" value="EryCIII-like_C"/>
</dbReference>
<comment type="caution">
    <text evidence="4">The sequence shown here is derived from an EMBL/GenBank/DDBJ whole genome shotgun (WGS) entry which is preliminary data.</text>
</comment>
<dbReference type="PANTHER" id="PTHR48050:SF13">
    <property type="entry name" value="STEROL 3-BETA-GLUCOSYLTRANSFERASE UGT80A2"/>
    <property type="match status" value="1"/>
</dbReference>
<name>A0ABQ2DLQ0_9MICC</name>